<dbReference type="STRING" id="387005.A0A183HZ52"/>
<dbReference type="EMBL" id="UZAJ01039926">
    <property type="protein sequence ID" value="VDP12102.1"/>
    <property type="molecule type" value="Genomic_DNA"/>
</dbReference>
<evidence type="ECO:0000313" key="4">
    <source>
        <dbReference type="WBParaSite" id="OFLC_0001276501-mRNA-1"/>
    </source>
</evidence>
<dbReference type="AlphaFoldDB" id="A0A183HZ52"/>
<evidence type="ECO:0000313" key="2">
    <source>
        <dbReference type="EMBL" id="VDP12102.1"/>
    </source>
</evidence>
<evidence type="ECO:0000313" key="3">
    <source>
        <dbReference type="Proteomes" id="UP000267606"/>
    </source>
</evidence>
<keyword evidence="3" id="KW-1185">Reference proteome</keyword>
<reference evidence="4" key="1">
    <citation type="submission" date="2016-06" db="UniProtKB">
        <authorList>
            <consortium name="WormBaseParasite"/>
        </authorList>
    </citation>
    <scope>IDENTIFICATION</scope>
</reference>
<protein>
    <submittedName>
        <fullName evidence="2 4">Uncharacterized protein</fullName>
    </submittedName>
</protein>
<proteinExistence type="predicted"/>
<dbReference type="Proteomes" id="UP000267606">
    <property type="component" value="Unassembled WGS sequence"/>
</dbReference>
<name>A0A183HZ52_9BILA</name>
<dbReference type="WBParaSite" id="OFLC_0001276501-mRNA-1">
    <property type="protein sequence ID" value="OFLC_0001276501-mRNA-1"/>
    <property type="gene ID" value="OFLC_0001276501"/>
</dbReference>
<evidence type="ECO:0000256" key="1">
    <source>
        <dbReference type="SAM" id="MobiDB-lite"/>
    </source>
</evidence>
<sequence>MFLLAMPCTNILPTSLQRPRYEESIESSYQLVCYCSGSDRPLGDIPSFVMRWDERLLSEPRGHQGPWPSMNNNHSGRSDLRETVDPDTQIQKAMTEDSEPRIARIRENLKLAHMSPGEKTSYR</sequence>
<gene>
    <name evidence="2" type="ORF">OFLC_LOCUS12764</name>
</gene>
<reference evidence="2 3" key="2">
    <citation type="submission" date="2018-11" db="EMBL/GenBank/DDBJ databases">
        <authorList>
            <consortium name="Pathogen Informatics"/>
        </authorList>
    </citation>
    <scope>NUCLEOTIDE SEQUENCE [LARGE SCALE GENOMIC DNA]</scope>
</reference>
<organism evidence="4">
    <name type="scientific">Onchocerca flexuosa</name>
    <dbReference type="NCBI Taxonomy" id="387005"/>
    <lineage>
        <taxon>Eukaryota</taxon>
        <taxon>Metazoa</taxon>
        <taxon>Ecdysozoa</taxon>
        <taxon>Nematoda</taxon>
        <taxon>Chromadorea</taxon>
        <taxon>Rhabditida</taxon>
        <taxon>Spirurina</taxon>
        <taxon>Spiruromorpha</taxon>
        <taxon>Filarioidea</taxon>
        <taxon>Onchocercidae</taxon>
        <taxon>Onchocerca</taxon>
    </lineage>
</organism>
<feature type="region of interest" description="Disordered" evidence="1">
    <location>
        <begin position="60"/>
        <end position="83"/>
    </location>
</feature>
<accession>A0A183HZ52</accession>